<feature type="region of interest" description="Disordered" evidence="1">
    <location>
        <begin position="313"/>
        <end position="371"/>
    </location>
</feature>
<feature type="region of interest" description="Disordered" evidence="1">
    <location>
        <begin position="52"/>
        <end position="71"/>
    </location>
</feature>
<evidence type="ECO:0000313" key="2">
    <source>
        <dbReference type="EMBL" id="KAL0954679.1"/>
    </source>
</evidence>
<accession>A0ABR3JG22</accession>
<feature type="compositionally biased region" description="Polar residues" evidence="1">
    <location>
        <begin position="20"/>
        <end position="30"/>
    </location>
</feature>
<dbReference type="Proteomes" id="UP001556367">
    <property type="component" value="Unassembled WGS sequence"/>
</dbReference>
<keyword evidence="3" id="KW-1185">Reference proteome</keyword>
<evidence type="ECO:0000256" key="1">
    <source>
        <dbReference type="SAM" id="MobiDB-lite"/>
    </source>
</evidence>
<feature type="compositionally biased region" description="Polar residues" evidence="1">
    <location>
        <begin position="321"/>
        <end position="364"/>
    </location>
</feature>
<feature type="region of interest" description="Disordered" evidence="1">
    <location>
        <begin position="256"/>
        <end position="295"/>
    </location>
</feature>
<organism evidence="2 3">
    <name type="scientific">Hohenbuehelia grisea</name>
    <dbReference type="NCBI Taxonomy" id="104357"/>
    <lineage>
        <taxon>Eukaryota</taxon>
        <taxon>Fungi</taxon>
        <taxon>Dikarya</taxon>
        <taxon>Basidiomycota</taxon>
        <taxon>Agaricomycotina</taxon>
        <taxon>Agaricomycetes</taxon>
        <taxon>Agaricomycetidae</taxon>
        <taxon>Agaricales</taxon>
        <taxon>Pleurotineae</taxon>
        <taxon>Pleurotaceae</taxon>
        <taxon>Hohenbuehelia</taxon>
    </lineage>
</organism>
<gene>
    <name evidence="2" type="ORF">HGRIS_003628</name>
</gene>
<protein>
    <submittedName>
        <fullName evidence="2">Uncharacterized protein</fullName>
    </submittedName>
</protein>
<proteinExistence type="predicted"/>
<dbReference type="EMBL" id="JASNQZ010000007">
    <property type="protein sequence ID" value="KAL0954679.1"/>
    <property type="molecule type" value="Genomic_DNA"/>
</dbReference>
<feature type="region of interest" description="Disordered" evidence="1">
    <location>
        <begin position="1"/>
        <end position="30"/>
    </location>
</feature>
<feature type="region of interest" description="Disordered" evidence="1">
    <location>
        <begin position="214"/>
        <end position="236"/>
    </location>
</feature>
<reference evidence="3" key="1">
    <citation type="submission" date="2024-06" db="EMBL/GenBank/DDBJ databases">
        <title>Multi-omics analyses provide insights into the biosynthesis of the anticancer antibiotic pleurotin in Hohenbuehelia grisea.</title>
        <authorList>
            <person name="Weaver J.A."/>
            <person name="Alberti F."/>
        </authorList>
    </citation>
    <scope>NUCLEOTIDE SEQUENCE [LARGE SCALE GENOMIC DNA]</scope>
    <source>
        <strain evidence="3">T-177</strain>
    </source>
</reference>
<evidence type="ECO:0000313" key="3">
    <source>
        <dbReference type="Proteomes" id="UP001556367"/>
    </source>
</evidence>
<comment type="caution">
    <text evidence="2">The sequence shown here is derived from an EMBL/GenBank/DDBJ whole genome shotgun (WGS) entry which is preliminary data.</text>
</comment>
<sequence length="371" mass="39112">MDGDSVTVVDTPPAVELCDNPSSTAPSDTFSKAASTPLITAFLSQMQFENYDDDDEGEKKSDCPLSSGSLPTPSTPNFLNFWMQPESAFFSAGAATDRAVTIDAKVYILGETVPKRRTFAEKEVKICEITNEADEATLEACSAVVEEWPVDDEPELGATPTVIEPSTPIESVPMVISIPTAKKPSTPIARKPLGTLKPNLPSFRASLSKITKATSPKMTTTSKTPTTNVSTSSKVGTLRVPLTTPRSSSLRTLLKATTPTSTTPTMKKSATLPRSSRSLSGTSASTPKAATKAASVGKILSPRATIFSIGRSKMATPPAQGDTSPPKSRIGSSLFSTRKLSCSTTSITKSGSGNKARPTGSTPTRAMPTWR</sequence>
<feature type="compositionally biased region" description="Low complexity" evidence="1">
    <location>
        <begin position="214"/>
        <end position="234"/>
    </location>
</feature>
<name>A0ABR3JG22_9AGAR</name>